<organism evidence="4 5">
    <name type="scientific">Kingdonia uniflora</name>
    <dbReference type="NCBI Taxonomy" id="39325"/>
    <lineage>
        <taxon>Eukaryota</taxon>
        <taxon>Viridiplantae</taxon>
        <taxon>Streptophyta</taxon>
        <taxon>Embryophyta</taxon>
        <taxon>Tracheophyta</taxon>
        <taxon>Spermatophyta</taxon>
        <taxon>Magnoliopsida</taxon>
        <taxon>Ranunculales</taxon>
        <taxon>Circaeasteraceae</taxon>
        <taxon>Kingdonia</taxon>
    </lineage>
</organism>
<dbReference type="InterPro" id="IPR008971">
    <property type="entry name" value="HSP40/DnaJ_pept-bd"/>
</dbReference>
<name>A0A7J7MYD1_9MAGN</name>
<dbReference type="SUPFAM" id="SSF49493">
    <property type="entry name" value="HSP40/DnaJ peptide-binding domain"/>
    <property type="match status" value="2"/>
</dbReference>
<protein>
    <recommendedName>
        <fullName evidence="3">Chaperone DnaJ C-terminal domain-containing protein</fullName>
    </recommendedName>
</protein>
<dbReference type="GO" id="GO:0005829">
    <property type="term" value="C:cytosol"/>
    <property type="evidence" value="ECO:0007669"/>
    <property type="project" value="TreeGrafter"/>
</dbReference>
<keyword evidence="2" id="KW-0812">Transmembrane</keyword>
<dbReference type="PANTHER" id="PTHR24078">
    <property type="entry name" value="DNAJ HOMOLOG SUBFAMILY C MEMBER"/>
    <property type="match status" value="1"/>
</dbReference>
<accession>A0A7J7MYD1</accession>
<dbReference type="Gene3D" id="1.10.287.110">
    <property type="entry name" value="DnaJ domain"/>
    <property type="match status" value="1"/>
</dbReference>
<dbReference type="FunFam" id="2.60.260.20:FF:000006">
    <property type="entry name" value="DnaJ subfamily B member 13"/>
    <property type="match status" value="1"/>
</dbReference>
<sequence>MDINFYSILKLSDNADVVAVKKAFCILKEEAAENFRKIHEAYNVLSEERKREPKSAAPSYEYKLSGGVVHWKKGKCEYHVSGNLLRFFSLFLLGLPVVVWTFGVYGSTFEPDLSLIYLMEPEEVLNVDVKPGWKKGTRIIFEKKGERMDGYKDRGDFVLVVDEKPHNIYKRVGNNLIIVHTISLYQALTVKNIAITTLDGRTLNVLVDDIVTPNYKIKVPDEGMPVILKPGKKGKLIVQFHIAFPKERLTAQKHNYLAMALEGNTEATV</sequence>
<dbReference type="PANTHER" id="PTHR24078:SF175">
    <property type="entry name" value="DNAJ HEAT SHOCK FAMILY PROTEIN"/>
    <property type="match status" value="1"/>
</dbReference>
<dbReference type="CDD" id="cd06257">
    <property type="entry name" value="DnaJ"/>
    <property type="match status" value="1"/>
</dbReference>
<dbReference type="CDD" id="cd10747">
    <property type="entry name" value="DnaJ_C"/>
    <property type="match status" value="1"/>
</dbReference>
<dbReference type="InterPro" id="IPR051339">
    <property type="entry name" value="DnaJ_subfamily_B"/>
</dbReference>
<dbReference type="GO" id="GO:0051087">
    <property type="term" value="F:protein-folding chaperone binding"/>
    <property type="evidence" value="ECO:0007669"/>
    <property type="project" value="TreeGrafter"/>
</dbReference>
<dbReference type="InterPro" id="IPR036869">
    <property type="entry name" value="J_dom_sf"/>
</dbReference>
<dbReference type="Gene3D" id="2.60.260.20">
    <property type="entry name" value="Urease metallochaperone UreE, N-terminal domain"/>
    <property type="match status" value="2"/>
</dbReference>
<evidence type="ECO:0000259" key="3">
    <source>
        <dbReference type="Pfam" id="PF01556"/>
    </source>
</evidence>
<proteinExistence type="predicted"/>
<reference evidence="4 5" key="1">
    <citation type="journal article" date="2020" name="IScience">
        <title>Genome Sequencing of the Endangered Kingdonia uniflora (Circaeasteraceae, Ranunculales) Reveals Potential Mechanisms of Evolutionary Specialization.</title>
        <authorList>
            <person name="Sun Y."/>
            <person name="Deng T."/>
            <person name="Zhang A."/>
            <person name="Moore M.J."/>
            <person name="Landis J.B."/>
            <person name="Lin N."/>
            <person name="Zhang H."/>
            <person name="Zhang X."/>
            <person name="Huang J."/>
            <person name="Zhang X."/>
            <person name="Sun H."/>
            <person name="Wang H."/>
        </authorList>
    </citation>
    <scope>NUCLEOTIDE SEQUENCE [LARGE SCALE GENOMIC DNA]</scope>
    <source>
        <strain evidence="4">TB1705</strain>
        <tissue evidence="4">Leaf</tissue>
    </source>
</reference>
<evidence type="ECO:0000313" key="4">
    <source>
        <dbReference type="EMBL" id="KAF6159876.1"/>
    </source>
</evidence>
<dbReference type="Proteomes" id="UP000541444">
    <property type="component" value="Unassembled WGS sequence"/>
</dbReference>
<dbReference type="EMBL" id="JACGCM010001183">
    <property type="protein sequence ID" value="KAF6159876.1"/>
    <property type="molecule type" value="Genomic_DNA"/>
</dbReference>
<keyword evidence="2" id="KW-1133">Transmembrane helix</keyword>
<feature type="domain" description="Chaperone DnaJ C-terminal" evidence="3">
    <location>
        <begin position="119"/>
        <end position="245"/>
    </location>
</feature>
<dbReference type="GO" id="GO:0006457">
    <property type="term" value="P:protein folding"/>
    <property type="evidence" value="ECO:0007669"/>
    <property type="project" value="InterPro"/>
</dbReference>
<dbReference type="InterPro" id="IPR001623">
    <property type="entry name" value="DnaJ_domain"/>
</dbReference>
<dbReference type="InterPro" id="IPR002939">
    <property type="entry name" value="DnaJ_C"/>
</dbReference>
<keyword evidence="2" id="KW-0472">Membrane</keyword>
<evidence type="ECO:0000256" key="1">
    <source>
        <dbReference type="ARBA" id="ARBA00023186"/>
    </source>
</evidence>
<gene>
    <name evidence="4" type="ORF">GIB67_032960</name>
</gene>
<keyword evidence="1" id="KW-0143">Chaperone</keyword>
<keyword evidence="5" id="KW-1185">Reference proteome</keyword>
<dbReference type="SUPFAM" id="SSF46565">
    <property type="entry name" value="Chaperone J-domain"/>
    <property type="match status" value="1"/>
</dbReference>
<evidence type="ECO:0000256" key="2">
    <source>
        <dbReference type="SAM" id="Phobius"/>
    </source>
</evidence>
<dbReference type="Pfam" id="PF01556">
    <property type="entry name" value="DnaJ_C"/>
    <property type="match status" value="1"/>
</dbReference>
<feature type="transmembrane region" description="Helical" evidence="2">
    <location>
        <begin position="84"/>
        <end position="105"/>
    </location>
</feature>
<comment type="caution">
    <text evidence="4">The sequence shown here is derived from an EMBL/GenBank/DDBJ whole genome shotgun (WGS) entry which is preliminary data.</text>
</comment>
<dbReference type="AlphaFoldDB" id="A0A7J7MYD1"/>
<evidence type="ECO:0000313" key="5">
    <source>
        <dbReference type="Proteomes" id="UP000541444"/>
    </source>
</evidence>
<dbReference type="OrthoDB" id="550424at2759"/>
<dbReference type="GO" id="GO:0051082">
    <property type="term" value="F:unfolded protein binding"/>
    <property type="evidence" value="ECO:0007669"/>
    <property type="project" value="InterPro"/>
</dbReference>